<dbReference type="InterPro" id="IPR051046">
    <property type="entry name" value="MurCDEF_CellWall_CoF430Synth"/>
</dbReference>
<proteinExistence type="inferred from homology"/>
<evidence type="ECO:0000313" key="16">
    <source>
        <dbReference type="EMBL" id="VTZ91292.1"/>
    </source>
</evidence>
<dbReference type="InterPro" id="IPR036615">
    <property type="entry name" value="Mur_ligase_C_dom_sf"/>
</dbReference>
<dbReference type="PANTHER" id="PTHR43024:SF1">
    <property type="entry name" value="UDP-N-ACETYLMURAMOYL-TRIPEPTIDE--D-ALANYL-D-ALANINE LIGASE"/>
    <property type="match status" value="1"/>
</dbReference>
<feature type="domain" description="Mur ligase central" evidence="14">
    <location>
        <begin position="109"/>
        <end position="293"/>
    </location>
</feature>
<comment type="pathway">
    <text evidence="10 11">Cell wall biogenesis; peptidoglycan biosynthesis.</text>
</comment>
<evidence type="ECO:0000313" key="15">
    <source>
        <dbReference type="EMBL" id="KGL66892.1"/>
    </source>
</evidence>
<dbReference type="InterPro" id="IPR000713">
    <property type="entry name" value="Mur_ligase_N"/>
</dbReference>
<gene>
    <name evidence="10 16" type="primary">murF</name>
    <name evidence="16" type="ORF">LMUP508_01422</name>
    <name evidence="15" type="ORF">LX03_05200</name>
</gene>
<dbReference type="EMBL" id="JROC01000031">
    <property type="protein sequence ID" value="KGL66892.1"/>
    <property type="molecule type" value="Genomic_DNA"/>
</dbReference>
<dbReference type="InterPro" id="IPR005863">
    <property type="entry name" value="UDP-N-AcMur_synth"/>
</dbReference>
<dbReference type="GO" id="GO:0071555">
    <property type="term" value="P:cell wall organization"/>
    <property type="evidence" value="ECO:0007669"/>
    <property type="project" value="UniProtKB-KW"/>
</dbReference>
<evidence type="ECO:0000256" key="7">
    <source>
        <dbReference type="ARBA" id="ARBA00022984"/>
    </source>
</evidence>
<evidence type="ECO:0000256" key="2">
    <source>
        <dbReference type="ARBA" id="ARBA00022598"/>
    </source>
</evidence>
<dbReference type="SUPFAM" id="SSF63418">
    <property type="entry name" value="MurE/MurF N-terminal domain"/>
    <property type="match status" value="1"/>
</dbReference>
<dbReference type="InterPro" id="IPR036565">
    <property type="entry name" value="Mur-like_cat_sf"/>
</dbReference>
<dbReference type="NCBIfam" id="TIGR01143">
    <property type="entry name" value="murF"/>
    <property type="match status" value="1"/>
</dbReference>
<keyword evidence="4 10" id="KW-0547">Nucleotide-binding</keyword>
<dbReference type="SUPFAM" id="SSF53623">
    <property type="entry name" value="MurD-like peptide ligases, catalytic domain"/>
    <property type="match status" value="1"/>
</dbReference>
<evidence type="ECO:0000259" key="14">
    <source>
        <dbReference type="Pfam" id="PF08245"/>
    </source>
</evidence>
<keyword evidence="6 10" id="KW-0133">Cell shape</keyword>
<keyword evidence="8 10" id="KW-0131">Cell cycle</keyword>
<dbReference type="HAMAP" id="MF_02019">
    <property type="entry name" value="MurF"/>
    <property type="match status" value="1"/>
</dbReference>
<dbReference type="Proteomes" id="UP000365705">
    <property type="component" value="Unassembled WGS sequence"/>
</dbReference>
<evidence type="ECO:0000256" key="10">
    <source>
        <dbReference type="HAMAP-Rule" id="MF_02019"/>
    </source>
</evidence>
<dbReference type="SUPFAM" id="SSF53244">
    <property type="entry name" value="MurD-like peptide ligases, peptide-binding domain"/>
    <property type="match status" value="1"/>
</dbReference>
<evidence type="ECO:0000256" key="8">
    <source>
        <dbReference type="ARBA" id="ARBA00023306"/>
    </source>
</evidence>
<dbReference type="EMBL" id="CABFNH010000019">
    <property type="protein sequence ID" value="VTZ91292.1"/>
    <property type="molecule type" value="Genomic_DNA"/>
</dbReference>
<evidence type="ECO:0000313" key="18">
    <source>
        <dbReference type="Proteomes" id="UP000365705"/>
    </source>
</evidence>
<dbReference type="GO" id="GO:0005524">
    <property type="term" value="F:ATP binding"/>
    <property type="evidence" value="ECO:0007669"/>
    <property type="project" value="UniProtKB-UniRule"/>
</dbReference>
<keyword evidence="7 10" id="KW-0573">Peptidoglycan synthesis</keyword>
<dbReference type="GO" id="GO:0008360">
    <property type="term" value="P:regulation of cell shape"/>
    <property type="evidence" value="ECO:0007669"/>
    <property type="project" value="UniProtKB-KW"/>
</dbReference>
<feature type="domain" description="Mur ligase C-terminal" evidence="13">
    <location>
        <begin position="317"/>
        <end position="444"/>
    </location>
</feature>
<comment type="catalytic activity">
    <reaction evidence="11">
        <text>D-alanyl-D-alanine + UDP-N-acetyl-alpha-D-muramoyl-L-alanyl-gamma-D-glutamyl-meso-2,6-diaminopimelate + ATP = UDP-N-acetyl-alpha-D-muramoyl-L-alanyl-gamma-D-glutamyl-meso-2,6-diaminopimeloyl-D-alanyl-D-alanine + ADP + phosphate + H(+)</text>
        <dbReference type="Rhea" id="RHEA:28374"/>
        <dbReference type="ChEBI" id="CHEBI:15378"/>
        <dbReference type="ChEBI" id="CHEBI:30616"/>
        <dbReference type="ChEBI" id="CHEBI:43474"/>
        <dbReference type="ChEBI" id="CHEBI:57822"/>
        <dbReference type="ChEBI" id="CHEBI:61386"/>
        <dbReference type="ChEBI" id="CHEBI:83905"/>
        <dbReference type="ChEBI" id="CHEBI:456216"/>
        <dbReference type="EC" id="6.3.2.10"/>
    </reaction>
</comment>
<comment type="similarity">
    <text evidence="10">Belongs to the MurCDEF family. MurF subfamily.</text>
</comment>
<dbReference type="InterPro" id="IPR004101">
    <property type="entry name" value="Mur_ligase_C"/>
</dbReference>
<dbReference type="Pfam" id="PF01225">
    <property type="entry name" value="Mur_ligase"/>
    <property type="match status" value="1"/>
</dbReference>
<dbReference type="Pfam" id="PF02875">
    <property type="entry name" value="Mur_ligase_C"/>
    <property type="match status" value="1"/>
</dbReference>
<dbReference type="GO" id="GO:0047480">
    <property type="term" value="F:UDP-N-acetylmuramoyl-tripeptide-D-alanyl-D-alanine ligase activity"/>
    <property type="evidence" value="ECO:0007669"/>
    <property type="project" value="UniProtKB-UniRule"/>
</dbReference>
<keyword evidence="5 10" id="KW-0067">ATP-binding</keyword>
<dbReference type="Gene3D" id="3.90.190.20">
    <property type="entry name" value="Mur ligase, C-terminal domain"/>
    <property type="match status" value="1"/>
</dbReference>
<evidence type="ECO:0000256" key="11">
    <source>
        <dbReference type="RuleBase" id="RU004136"/>
    </source>
</evidence>
<evidence type="ECO:0000256" key="3">
    <source>
        <dbReference type="ARBA" id="ARBA00022618"/>
    </source>
</evidence>
<evidence type="ECO:0000313" key="17">
    <source>
        <dbReference type="Proteomes" id="UP000030001"/>
    </source>
</evidence>
<comment type="catalytic activity">
    <reaction evidence="10">
        <text>UDP-N-acetyl-alpha-D-muramoyl-L-alanyl-gamma-D-glutamyl-L-lysine + D-alanyl-D-alanine + ATP = UDP-N-acetyl-alpha-D-muramoyl-L-alanyl-gamma-D-glutamyl-L-lysyl-D-alanyl-D-alanine + ADP + phosphate + H(+)</text>
        <dbReference type="Rhea" id="RHEA:16085"/>
        <dbReference type="ChEBI" id="CHEBI:15378"/>
        <dbReference type="ChEBI" id="CHEBI:30616"/>
        <dbReference type="ChEBI" id="CHEBI:43474"/>
        <dbReference type="ChEBI" id="CHEBI:57822"/>
        <dbReference type="ChEBI" id="CHEBI:70758"/>
        <dbReference type="ChEBI" id="CHEBI:83903"/>
        <dbReference type="ChEBI" id="CHEBI:456216"/>
        <dbReference type="EC" id="6.3.2.10"/>
    </reaction>
</comment>
<comment type="function">
    <text evidence="10 11">Involved in cell wall formation. Catalyzes the final step in the synthesis of UDP-N-acetylmuramoyl-pentapeptide, the precursor of murein.</text>
</comment>
<dbReference type="GO" id="GO:0009252">
    <property type="term" value="P:peptidoglycan biosynthetic process"/>
    <property type="evidence" value="ECO:0007669"/>
    <property type="project" value="UniProtKB-UniRule"/>
</dbReference>
<dbReference type="GO" id="GO:0005737">
    <property type="term" value="C:cytoplasm"/>
    <property type="evidence" value="ECO:0007669"/>
    <property type="project" value="UniProtKB-SubCell"/>
</dbReference>
<keyword evidence="1 10" id="KW-0963">Cytoplasm</keyword>
<dbReference type="EC" id="6.3.2.10" evidence="10 11"/>
<dbReference type="Gene3D" id="3.40.1190.10">
    <property type="entry name" value="Mur-like, catalytic domain"/>
    <property type="match status" value="1"/>
</dbReference>
<feature type="domain" description="Mur ligase N-terminal catalytic" evidence="12">
    <location>
        <begin position="25"/>
        <end position="97"/>
    </location>
</feature>
<evidence type="ECO:0000256" key="4">
    <source>
        <dbReference type="ARBA" id="ARBA00022741"/>
    </source>
</evidence>
<keyword evidence="2 10" id="KW-0436">Ligase</keyword>
<dbReference type="InterPro" id="IPR013221">
    <property type="entry name" value="Mur_ligase_cen"/>
</dbReference>
<protein>
    <recommendedName>
        <fullName evidence="10 11">UDP-N-acetylmuramoyl-tripeptide--D-alanyl-D-alanine ligase</fullName>
        <ecNumber evidence="10 11">6.3.2.10</ecNumber>
    </recommendedName>
    <alternativeName>
        <fullName evidence="10">D-alanyl-D-alanine-adding enzyme</fullName>
    </alternativeName>
</protein>
<evidence type="ECO:0000259" key="12">
    <source>
        <dbReference type="Pfam" id="PF01225"/>
    </source>
</evidence>
<evidence type="ECO:0000256" key="9">
    <source>
        <dbReference type="ARBA" id="ARBA00023316"/>
    </source>
</evidence>
<keyword evidence="3 10" id="KW-0132">Cell division</keyword>
<dbReference type="PANTHER" id="PTHR43024">
    <property type="entry name" value="UDP-N-ACETYLMURAMOYL-TRIPEPTIDE--D-ALANYL-D-ALANINE LIGASE"/>
    <property type="match status" value="1"/>
</dbReference>
<accession>A0A099YBW6</accession>
<dbReference type="RefSeq" id="WP_034540036.1">
    <property type="nucleotide sequence ID" value="NZ_CABFNH010000019.1"/>
</dbReference>
<name>A0A099YBW6_LIMMU</name>
<organism evidence="15 17">
    <name type="scientific">Limosilactobacillus mucosae</name>
    <name type="common">Lactobacillus mucosae</name>
    <dbReference type="NCBI Taxonomy" id="97478"/>
    <lineage>
        <taxon>Bacteria</taxon>
        <taxon>Bacillati</taxon>
        <taxon>Bacillota</taxon>
        <taxon>Bacilli</taxon>
        <taxon>Lactobacillales</taxon>
        <taxon>Lactobacillaceae</taxon>
        <taxon>Limosilactobacillus</taxon>
    </lineage>
</organism>
<reference evidence="16 18" key="2">
    <citation type="submission" date="2019-06" db="EMBL/GenBank/DDBJ databases">
        <authorList>
            <person name="Rodrigo-Torres L."/>
            <person name="Arahal R. D."/>
            <person name="Lucena T."/>
        </authorList>
    </citation>
    <scope>NUCLEOTIDE SEQUENCE [LARGE SCALE GENOMIC DNA]</scope>
    <source>
        <strain evidence="16 18">INIA P508</strain>
    </source>
</reference>
<keyword evidence="9 10" id="KW-0961">Cell wall biogenesis/degradation</keyword>
<dbReference type="GO" id="GO:0051301">
    <property type="term" value="P:cell division"/>
    <property type="evidence" value="ECO:0007669"/>
    <property type="project" value="UniProtKB-KW"/>
</dbReference>
<evidence type="ECO:0000256" key="6">
    <source>
        <dbReference type="ARBA" id="ARBA00022960"/>
    </source>
</evidence>
<dbReference type="UniPathway" id="UPA00219"/>
<feature type="binding site" evidence="10">
    <location>
        <begin position="111"/>
        <end position="117"/>
    </location>
    <ligand>
        <name>ATP</name>
        <dbReference type="ChEBI" id="CHEBI:30616"/>
    </ligand>
</feature>
<dbReference type="Gene3D" id="3.40.1390.10">
    <property type="entry name" value="MurE/MurF, N-terminal domain"/>
    <property type="match status" value="1"/>
</dbReference>
<dbReference type="InterPro" id="IPR035911">
    <property type="entry name" value="MurE/MurF_N"/>
</dbReference>
<evidence type="ECO:0000259" key="13">
    <source>
        <dbReference type="Pfam" id="PF02875"/>
    </source>
</evidence>
<dbReference type="Pfam" id="PF08245">
    <property type="entry name" value="Mur_ligase_M"/>
    <property type="match status" value="1"/>
</dbReference>
<evidence type="ECO:0000256" key="1">
    <source>
        <dbReference type="ARBA" id="ARBA00022490"/>
    </source>
</evidence>
<reference evidence="15 17" key="1">
    <citation type="submission" date="2014-09" db="EMBL/GenBank/DDBJ databases">
        <title>Lactobacillus mucosae CRL573 Genome Sequencing.</title>
        <authorList>
            <person name="Bleckwedel J."/>
            <person name="Teran L.C."/>
            <person name="Bonacina J."/>
            <person name="Saavedra L."/>
            <person name="Mozzi F.B."/>
            <person name="Raya R.R."/>
        </authorList>
    </citation>
    <scope>NUCLEOTIDE SEQUENCE [LARGE SCALE GENOMIC DNA]</scope>
    <source>
        <strain evidence="15 17">CRL573</strain>
    </source>
</reference>
<evidence type="ECO:0000256" key="5">
    <source>
        <dbReference type="ARBA" id="ARBA00022840"/>
    </source>
</evidence>
<sequence length="462" mass="50210">MKMSLAEIAKAIRVQNDIAKWQDLEVTNVAFDSRALEAGALFIPLMGEQDGHKYVANAFENGAVASLWASDHDLPSTDQPLLVVDDPLQALQELSQYYLHKINPFVVAVTGSNGKTTTKDMTASILATQMNVTKTHANFNNEIGVPITLLNMNPNTEAVVVEMGMDRPGQLDFLSKLTTPDIAVITMIGEAHIEFFGTRDKIADAKMEITHGLKEDGTLVYNGDEPLLKERAAKLKQYTKTFGRELGNDLYATSVTAAPNHVTFQVNEWPGLNFDLPMGGEYNVNNALAAIMVGKLLHVKPENMQQALAGVELTANRAEWIQGDAGEAILSDVYNSNPTAVKQVIKTLAAVKTNGRHIAVLGDMLELGDASAKLHASLAEAISHDQIDAVYLVGQEMNNLKDQLIKDGYPQEAIHSYAADQLEELTSDLKSVLTADDAILMKASHGIHLEKVLAELASANEK</sequence>
<comment type="subcellular location">
    <subcellularLocation>
        <location evidence="10 11">Cytoplasm</location>
    </subcellularLocation>
</comment>
<dbReference type="AlphaFoldDB" id="A0A099YBW6"/>
<dbReference type="Proteomes" id="UP000030001">
    <property type="component" value="Unassembled WGS sequence"/>
</dbReference>